<dbReference type="RefSeq" id="WP_041016731.1">
    <property type="nucleotide sequence ID" value="NZ_CCEJ010000002.1"/>
</dbReference>
<reference evidence="1" key="2">
    <citation type="submission" date="2014-09" db="EMBL/GenBank/DDBJ databases">
        <title>Criblamydia sequanensis harbors a mega-plasmid encoding arsenite resistance.</title>
        <authorList>
            <person name="Bertelli C."/>
            <person name="Goesmann A."/>
            <person name="Greub G."/>
        </authorList>
    </citation>
    <scope>NUCLEOTIDE SEQUENCE [LARGE SCALE GENOMIC DNA]</scope>
    <source>
        <strain evidence="1">CRIB-18</strain>
    </source>
</reference>
<dbReference type="Proteomes" id="UP000031552">
    <property type="component" value="Unassembled WGS sequence"/>
</dbReference>
<dbReference type="STRING" id="1437425.CSEC_0355"/>
<keyword evidence="2" id="KW-1185">Reference proteome</keyword>
<name>A0A090DWC3_9BACT</name>
<dbReference type="OrthoDB" id="21508at2"/>
<dbReference type="EMBL" id="CCEJ010000002">
    <property type="protein sequence ID" value="CDR33194.1"/>
    <property type="molecule type" value="Genomic_DNA"/>
</dbReference>
<comment type="caution">
    <text evidence="1">The sequence shown here is derived from an EMBL/GenBank/DDBJ whole genome shotgun (WGS) entry which is preliminary data.</text>
</comment>
<accession>A0A090DWC3</accession>
<gene>
    <name evidence="1" type="ORF">CSEC_0355</name>
</gene>
<dbReference type="AlphaFoldDB" id="A0A090DWC3"/>
<evidence type="ECO:0000313" key="2">
    <source>
        <dbReference type="Proteomes" id="UP000031552"/>
    </source>
</evidence>
<organism evidence="1 2">
    <name type="scientific">Candidatus Criblamydia sequanensis CRIB-18</name>
    <dbReference type="NCBI Taxonomy" id="1437425"/>
    <lineage>
        <taxon>Bacteria</taxon>
        <taxon>Pseudomonadati</taxon>
        <taxon>Chlamydiota</taxon>
        <taxon>Chlamydiia</taxon>
        <taxon>Parachlamydiales</taxon>
        <taxon>Candidatus Criblamydiaceae</taxon>
        <taxon>Candidatus Criblamydia</taxon>
    </lineage>
</organism>
<sequence length="326" mass="37942">MNIHKYEAYFHDGTLVEIDQKENNVVLSMISSEMYPDEMKDPMLLSYDNKIKGKLHLDKVKRITMDGETISLINMLYDSGEIFDLEIKENKVTIDVIWETYRPLMKVEEDSRIEIIAEAIYWENIPNMVDPFWFKEPSLPEFASRPHFHHLNPEAKDKNEKYFDRNGNKVAQGSIASCLIPSKLNTIPPKEVTFGFIPEIPISEYALEFHDGELLEIEQIHDNIAMTITSAEIKPEIIIKDASLVKNGRMKGKLHFETVLFLTKNRMAVPELKMEAEFGDIDYIKFISSNRLKISICWESYFPSYRSMGCDLIEIEANKIYWEPLN</sequence>
<dbReference type="eggNOG" id="ENOG502ZWGH">
    <property type="taxonomic scope" value="Bacteria"/>
</dbReference>
<evidence type="ECO:0000313" key="1">
    <source>
        <dbReference type="EMBL" id="CDR33194.1"/>
    </source>
</evidence>
<protein>
    <submittedName>
        <fullName evidence="1">Uncharacterized protein</fullName>
    </submittedName>
</protein>
<proteinExistence type="predicted"/>
<reference evidence="1" key="1">
    <citation type="submission" date="2013-12" db="EMBL/GenBank/DDBJ databases">
        <authorList>
            <person name="Linke B."/>
        </authorList>
    </citation>
    <scope>NUCLEOTIDE SEQUENCE [LARGE SCALE GENOMIC DNA]</scope>
    <source>
        <strain evidence="1">CRIB-18</strain>
    </source>
</reference>